<dbReference type="GO" id="GO:0032259">
    <property type="term" value="P:methylation"/>
    <property type="evidence" value="ECO:0007669"/>
    <property type="project" value="UniProtKB-KW"/>
</dbReference>
<keyword evidence="4" id="KW-0805">Transcription regulation</keyword>
<evidence type="ECO:0000256" key="3">
    <source>
        <dbReference type="ARBA" id="ARBA00022691"/>
    </source>
</evidence>
<proteinExistence type="predicted"/>
<organism evidence="8 9">
    <name type="scientific">Kalanchoe fedtschenkoi</name>
    <name type="common">Lavender scallops</name>
    <name type="synonym">South American air plant</name>
    <dbReference type="NCBI Taxonomy" id="63787"/>
    <lineage>
        <taxon>Eukaryota</taxon>
        <taxon>Viridiplantae</taxon>
        <taxon>Streptophyta</taxon>
        <taxon>Embryophyta</taxon>
        <taxon>Tracheophyta</taxon>
        <taxon>Spermatophyta</taxon>
        <taxon>Magnoliopsida</taxon>
        <taxon>eudicotyledons</taxon>
        <taxon>Gunneridae</taxon>
        <taxon>Pentapetalae</taxon>
        <taxon>Saxifragales</taxon>
        <taxon>Crassulaceae</taxon>
        <taxon>Kalanchoe</taxon>
    </lineage>
</organism>
<feature type="compositionally biased region" description="Basic and acidic residues" evidence="6">
    <location>
        <begin position="409"/>
        <end position="424"/>
    </location>
</feature>
<keyword evidence="2" id="KW-0808">Transferase</keyword>
<dbReference type="InterPro" id="IPR058609">
    <property type="entry name" value="HTH_CLF-like"/>
</dbReference>
<keyword evidence="9" id="KW-1185">Reference proteome</keyword>
<evidence type="ECO:0000256" key="6">
    <source>
        <dbReference type="SAM" id="MobiDB-lite"/>
    </source>
</evidence>
<evidence type="ECO:0000313" key="9">
    <source>
        <dbReference type="Proteomes" id="UP000594263"/>
    </source>
</evidence>
<dbReference type="SMART" id="SM01114">
    <property type="entry name" value="CXC"/>
    <property type="match status" value="1"/>
</dbReference>
<dbReference type="InterPro" id="IPR041355">
    <property type="entry name" value="Pre-SET_CXC"/>
</dbReference>
<evidence type="ECO:0000256" key="1">
    <source>
        <dbReference type="ARBA" id="ARBA00022603"/>
    </source>
</evidence>
<feature type="compositionally biased region" description="Polar residues" evidence="6">
    <location>
        <begin position="384"/>
        <end position="406"/>
    </location>
</feature>
<dbReference type="Pfam" id="PF18264">
    <property type="entry name" value="preSET_CXC"/>
    <property type="match status" value="1"/>
</dbReference>
<dbReference type="EnsemblPlants" id="Kaladp0028s0082.1.v1.1">
    <property type="protein sequence ID" value="Kaladp0028s0082.1.v1.1"/>
    <property type="gene ID" value="Kaladp0028s0082.v1.1"/>
</dbReference>
<evidence type="ECO:0000256" key="5">
    <source>
        <dbReference type="ARBA" id="ARBA00023163"/>
    </source>
</evidence>
<dbReference type="InterPro" id="IPR026489">
    <property type="entry name" value="CXC_dom"/>
</dbReference>
<evidence type="ECO:0000259" key="7">
    <source>
        <dbReference type="PROSITE" id="PS51633"/>
    </source>
</evidence>
<dbReference type="PROSITE" id="PS51633">
    <property type="entry name" value="CXC"/>
    <property type="match status" value="1"/>
</dbReference>
<protein>
    <recommendedName>
        <fullName evidence="7">CXC domain-containing protein</fullName>
    </recommendedName>
</protein>
<keyword evidence="3" id="KW-0949">S-adenosyl-L-methionine</keyword>
<dbReference type="GO" id="GO:0003682">
    <property type="term" value="F:chromatin binding"/>
    <property type="evidence" value="ECO:0007669"/>
    <property type="project" value="TreeGrafter"/>
</dbReference>
<feature type="region of interest" description="Disordered" evidence="6">
    <location>
        <begin position="384"/>
        <end position="485"/>
    </location>
</feature>
<dbReference type="PANTHER" id="PTHR45747:SF4">
    <property type="entry name" value="HISTONE-LYSINE N-METHYLTRANSFERASE E(Z)"/>
    <property type="match status" value="1"/>
</dbReference>
<feature type="domain" description="CXC" evidence="7">
    <location>
        <begin position="643"/>
        <end position="742"/>
    </location>
</feature>
<keyword evidence="5" id="KW-0804">Transcription</keyword>
<sequence>MASDSSPSGSGLKPPSDLPLMVSGAMEPAVLAVIESLKQQLTIDRSDFVKKRIEENRKKMTSVTNYLFELSQNRRQAPLFVNNVDSDLLSKRQKDAIDMQNGAFDCADDGGCSALVDEPTPSVVLLGSGITVRSSVCPIKLPEVKRLPPYTTWIFLDKNQRMTEDQSIVGRRRIYYDQNGGEALICSDSEEEAVEDEDDKREFVEAEQIILRNTIDEVGLSDAVLDSLAKCLFRKPSDIKARYEFLVKQNDIKDDIGPLSHFLEKDFDAALDSFDNLFCRRCLVFDCKLHGCSQDLVVPHEKQNPWSPPDDDSNPCGPHCYRLDKKKECVAMGSLLHDHCNEKRALSADDTGGQKHKKKAGSSHNGKNFQNEGVSLFEKNITRSGDSVSKTGHDTNSAHSQFSPSESVALEKVENHNENSKRFPELVSHGSQKRQKKLATSSSDSIGSQGTRSRGVKLRSDVRKENENAVSPSHERELPGAGGLQRKDSVVLETDELCLGNSPDIASSKSIKHLSKMTNQETSLGEECAAENVSKKEASYSECWRTIETDLFDKGVEIFGRNSCLIARNTLSGMKTCSEIYQYMRRSGNDLSLHTGDGAITIAEGYPKTDGNTVRRRSKFLRRRGKVRRLKYTGKSAAYQSYRKRISESKNMPCRQYNPCGCQTSCGKDCACLANGTCCEKYCGCPKTCKNRFRGCHCAKSQCRSRQCPCFAADRECDPDVCRNCVDLSFLSVQVKFPFNASCCKCISTIVQLKRSLLLCTLYRTNVESALLSFNSEL</sequence>
<dbReference type="GO" id="GO:0031507">
    <property type="term" value="P:heterochromatin formation"/>
    <property type="evidence" value="ECO:0007669"/>
    <property type="project" value="TreeGrafter"/>
</dbReference>
<dbReference type="InterPro" id="IPR046341">
    <property type="entry name" value="SET_dom_sf"/>
</dbReference>
<accession>A0A7N0ZSV1</accession>
<dbReference type="GO" id="GO:0005634">
    <property type="term" value="C:nucleus"/>
    <property type="evidence" value="ECO:0007669"/>
    <property type="project" value="TreeGrafter"/>
</dbReference>
<evidence type="ECO:0000256" key="4">
    <source>
        <dbReference type="ARBA" id="ARBA00023015"/>
    </source>
</evidence>
<dbReference type="Pfam" id="PF25996">
    <property type="entry name" value="HTH_CLF_N"/>
    <property type="match status" value="1"/>
</dbReference>
<dbReference type="GO" id="GO:0046976">
    <property type="term" value="F:histone H3K27 methyltransferase activity"/>
    <property type="evidence" value="ECO:0007669"/>
    <property type="project" value="TreeGrafter"/>
</dbReference>
<dbReference type="Proteomes" id="UP000594263">
    <property type="component" value="Unplaced"/>
</dbReference>
<dbReference type="OMA" id="ETRIGIC"/>
<dbReference type="InterPro" id="IPR033467">
    <property type="entry name" value="Tesmin/TSO1-like_CXC"/>
</dbReference>
<feature type="region of interest" description="Disordered" evidence="6">
    <location>
        <begin position="346"/>
        <end position="370"/>
    </location>
</feature>
<dbReference type="PANTHER" id="PTHR45747">
    <property type="entry name" value="HISTONE-LYSINE N-METHYLTRANSFERASE E(Z)"/>
    <property type="match status" value="1"/>
</dbReference>
<dbReference type="AlphaFoldDB" id="A0A7N0ZSV1"/>
<feature type="compositionally biased region" description="Basic and acidic residues" evidence="6">
    <location>
        <begin position="458"/>
        <end position="478"/>
    </location>
</feature>
<keyword evidence="1" id="KW-0489">Methyltransferase</keyword>
<reference evidence="8" key="1">
    <citation type="submission" date="2021-01" db="UniProtKB">
        <authorList>
            <consortium name="EnsemblPlants"/>
        </authorList>
    </citation>
    <scope>IDENTIFICATION</scope>
</reference>
<dbReference type="InterPro" id="IPR045318">
    <property type="entry name" value="EZH1/2-like"/>
</dbReference>
<dbReference type="Gramene" id="Kaladp0028s0082.1.v1.1">
    <property type="protein sequence ID" value="Kaladp0028s0082.1.v1.1"/>
    <property type="gene ID" value="Kaladp0028s0082.v1.1"/>
</dbReference>
<evidence type="ECO:0000256" key="2">
    <source>
        <dbReference type="ARBA" id="ARBA00022679"/>
    </source>
</evidence>
<dbReference type="Gene3D" id="2.170.270.10">
    <property type="entry name" value="SET domain"/>
    <property type="match status" value="1"/>
</dbReference>
<name>A0A7N0ZSV1_KALFE</name>
<feature type="compositionally biased region" description="Polar residues" evidence="6">
    <location>
        <begin position="438"/>
        <end position="452"/>
    </location>
</feature>
<evidence type="ECO:0000313" key="8">
    <source>
        <dbReference type="EnsemblPlants" id="Kaladp0028s0082.1.v1.1"/>
    </source>
</evidence>